<evidence type="ECO:0000256" key="1">
    <source>
        <dbReference type="ARBA" id="ARBA00022768"/>
    </source>
</evidence>
<feature type="domain" description="EF-1-gamma C-terminal" evidence="5">
    <location>
        <begin position="246"/>
        <end position="401"/>
    </location>
</feature>
<evidence type="ECO:0000313" key="9">
    <source>
        <dbReference type="Proteomes" id="UP000243876"/>
    </source>
</evidence>
<dbReference type="Pfam" id="PF02798">
    <property type="entry name" value="GST_N"/>
    <property type="match status" value="1"/>
</dbReference>
<reference evidence="9" key="1">
    <citation type="submission" date="2015-02" db="EMBL/GenBank/DDBJ databases">
        <authorList>
            <person name="Gon?alves P."/>
        </authorList>
    </citation>
    <scope>NUCLEOTIDE SEQUENCE [LARGE SCALE GENOMIC DNA]</scope>
</reference>
<protein>
    <submittedName>
        <fullName evidence="8">SPOSA6832_01756-mRNA-1:cds</fullName>
    </submittedName>
</protein>
<dbReference type="SUPFAM" id="SSF52833">
    <property type="entry name" value="Thioredoxin-like"/>
    <property type="match status" value="1"/>
</dbReference>
<dbReference type="Gene3D" id="3.30.70.1010">
    <property type="entry name" value="Translation elongation factor EF1B, gamma chain, conserved domain"/>
    <property type="match status" value="1"/>
</dbReference>
<dbReference type="InterPro" id="IPR036433">
    <property type="entry name" value="EF1B_G_C_sf"/>
</dbReference>
<dbReference type="InterPro" id="IPR036249">
    <property type="entry name" value="Thioredoxin-like_sf"/>
</dbReference>
<evidence type="ECO:0000256" key="4">
    <source>
        <dbReference type="SAM" id="MobiDB-lite"/>
    </source>
</evidence>
<evidence type="ECO:0000313" key="8">
    <source>
        <dbReference type="EMBL" id="CEQ40168.1"/>
    </source>
</evidence>
<evidence type="ECO:0000259" key="6">
    <source>
        <dbReference type="PROSITE" id="PS50404"/>
    </source>
</evidence>
<feature type="non-terminal residue" evidence="8">
    <location>
        <position position="1"/>
    </location>
</feature>
<dbReference type="SFLD" id="SFLDS00019">
    <property type="entry name" value="Glutathione_Transferase_(cytos"/>
    <property type="match status" value="1"/>
</dbReference>
<keyword evidence="9" id="KW-1185">Reference proteome</keyword>
<feature type="region of interest" description="Disordered" evidence="4">
    <location>
        <begin position="213"/>
        <end position="258"/>
    </location>
</feature>
<dbReference type="InterPro" id="IPR001662">
    <property type="entry name" value="EF1B_G_C"/>
</dbReference>
<dbReference type="GO" id="GO:0005634">
    <property type="term" value="C:nucleus"/>
    <property type="evidence" value="ECO:0007669"/>
    <property type="project" value="TreeGrafter"/>
</dbReference>
<evidence type="ECO:0000259" key="7">
    <source>
        <dbReference type="PROSITE" id="PS50405"/>
    </source>
</evidence>
<dbReference type="InterPro" id="IPR036282">
    <property type="entry name" value="Glutathione-S-Trfase_C_sf"/>
</dbReference>
<dbReference type="FunFam" id="3.30.70.1010:FF:000001">
    <property type="entry name" value="Elongation factor 1-gamma 1"/>
    <property type="match status" value="1"/>
</dbReference>
<dbReference type="GO" id="GO:0003746">
    <property type="term" value="F:translation elongation factor activity"/>
    <property type="evidence" value="ECO:0007669"/>
    <property type="project" value="UniProtKB-UniRule"/>
</dbReference>
<sequence>FAANPRTLVQQVVAKYEDLELELVETNPLAEGGVSAEYKAKFPLGLVPAFEKGDYKLTESVAIATVLAAQNNKAGLLGSTKEDAASVQQWMNWANAHLLIQLAGWFAPLLGFRAYNKAAVDTAKTNVLAQAAYLEKTLASRTFLVGERISLADIFVAAMLVSGFRSVLDTEFRAAHPNILRHFNTVVHQTPFVAALGGEPTFVEKAVVYTPPKKEEKPKKEAAAPKPKAKKEDDDEEPSAPAEPKAKHPCEALGPASSFPLDEWKRQYSNNDTPVAMKWLDEHYNPNDYSIVKATFRYPEELTQVFMSSNLITGFHTRLEASRKYLFGSMGVYGKANDSLITGVYMIRGNDWKGVFDVAPDYESYEFTPLDYKTDREFIGQAWAWEGSVEGKEYADGKVFK</sequence>
<keyword evidence="1 3" id="KW-0251">Elongation factor</keyword>
<accession>A0A0D6EKD2</accession>
<dbReference type="PROSITE" id="PS50404">
    <property type="entry name" value="GST_NTER"/>
    <property type="match status" value="1"/>
</dbReference>
<dbReference type="AlphaFoldDB" id="A0A0D6EKD2"/>
<evidence type="ECO:0000256" key="2">
    <source>
        <dbReference type="ARBA" id="ARBA00022917"/>
    </source>
</evidence>
<dbReference type="Pfam" id="PF00647">
    <property type="entry name" value="EF1G"/>
    <property type="match status" value="1"/>
</dbReference>
<proteinExistence type="predicted"/>
<evidence type="ECO:0000259" key="5">
    <source>
        <dbReference type="PROSITE" id="PS50040"/>
    </source>
</evidence>
<dbReference type="CDD" id="cd03181">
    <property type="entry name" value="GST_C_EF1Bgamma_like"/>
    <property type="match status" value="1"/>
</dbReference>
<dbReference type="Proteomes" id="UP000243876">
    <property type="component" value="Unassembled WGS sequence"/>
</dbReference>
<dbReference type="PROSITE" id="PS50040">
    <property type="entry name" value="EF1G_C"/>
    <property type="match status" value="1"/>
</dbReference>
<feature type="compositionally biased region" description="Basic and acidic residues" evidence="4">
    <location>
        <begin position="213"/>
        <end position="223"/>
    </location>
</feature>
<dbReference type="Pfam" id="PF00043">
    <property type="entry name" value="GST_C"/>
    <property type="match status" value="1"/>
</dbReference>
<organism evidence="8 9">
    <name type="scientific">Sporidiobolus salmonicolor</name>
    <name type="common">Yeast-like fungus</name>
    <name type="synonym">Sporobolomyces salmonicolor</name>
    <dbReference type="NCBI Taxonomy" id="5005"/>
    <lineage>
        <taxon>Eukaryota</taxon>
        <taxon>Fungi</taxon>
        <taxon>Dikarya</taxon>
        <taxon>Basidiomycota</taxon>
        <taxon>Pucciniomycotina</taxon>
        <taxon>Microbotryomycetes</taxon>
        <taxon>Sporidiobolales</taxon>
        <taxon>Sporidiobolaceae</taxon>
        <taxon>Sporobolomyces</taxon>
    </lineage>
</organism>
<dbReference type="InterPro" id="IPR010987">
    <property type="entry name" value="Glutathione-S-Trfase_C-like"/>
</dbReference>
<dbReference type="SMART" id="SM01183">
    <property type="entry name" value="EF1G"/>
    <property type="match status" value="1"/>
</dbReference>
<dbReference type="Gene3D" id="3.40.30.10">
    <property type="entry name" value="Glutaredoxin"/>
    <property type="match status" value="1"/>
</dbReference>
<dbReference type="SUPFAM" id="SSF89942">
    <property type="entry name" value="eEF1-gamma domain"/>
    <property type="match status" value="1"/>
</dbReference>
<name>A0A0D6EKD2_SPOSA</name>
<dbReference type="InterPro" id="IPR050802">
    <property type="entry name" value="EF-GSTs"/>
</dbReference>
<dbReference type="SUPFAM" id="SSF47616">
    <property type="entry name" value="GST C-terminal domain-like"/>
    <property type="match status" value="1"/>
</dbReference>
<dbReference type="InterPro" id="IPR004045">
    <property type="entry name" value="Glutathione_S-Trfase_N"/>
</dbReference>
<dbReference type="PANTHER" id="PTHR43986">
    <property type="entry name" value="ELONGATION FACTOR 1-GAMMA"/>
    <property type="match status" value="1"/>
</dbReference>
<evidence type="ECO:0000256" key="3">
    <source>
        <dbReference type="PROSITE-ProRule" id="PRU00519"/>
    </source>
</evidence>
<dbReference type="GO" id="GO:0005737">
    <property type="term" value="C:cytoplasm"/>
    <property type="evidence" value="ECO:0007669"/>
    <property type="project" value="TreeGrafter"/>
</dbReference>
<dbReference type="InterPro" id="IPR004046">
    <property type="entry name" value="GST_C"/>
</dbReference>
<dbReference type="PANTHER" id="PTHR43986:SF1">
    <property type="entry name" value="ELONGATION FACTOR 1-GAMMA"/>
    <property type="match status" value="1"/>
</dbReference>
<gene>
    <name evidence="8" type="primary">SPOSA6832_01756</name>
</gene>
<dbReference type="InterPro" id="IPR040079">
    <property type="entry name" value="Glutathione_S-Trfase"/>
</dbReference>
<feature type="domain" description="GST C-terminal" evidence="7">
    <location>
        <begin position="80"/>
        <end position="207"/>
    </location>
</feature>
<dbReference type="Gene3D" id="1.20.1050.10">
    <property type="match status" value="1"/>
</dbReference>
<dbReference type="FunFam" id="1.20.1050.10:FF:000006">
    <property type="entry name" value="Elongation factor 1 gamma"/>
    <property type="match status" value="1"/>
</dbReference>
<keyword evidence="2 3" id="KW-0648">Protein biosynthesis</keyword>
<dbReference type="EMBL" id="CENE01000005">
    <property type="protein sequence ID" value="CEQ40168.1"/>
    <property type="molecule type" value="Genomic_DNA"/>
</dbReference>
<dbReference type="PROSITE" id="PS50405">
    <property type="entry name" value="GST_CTER"/>
    <property type="match status" value="1"/>
</dbReference>
<dbReference type="OrthoDB" id="249703at2759"/>
<feature type="domain" description="GST N-terminal" evidence="6">
    <location>
        <begin position="1"/>
        <end position="75"/>
    </location>
</feature>